<keyword evidence="12" id="KW-1185">Reference proteome</keyword>
<dbReference type="InterPro" id="IPR043502">
    <property type="entry name" value="DNA/RNA_pol_sf"/>
</dbReference>
<evidence type="ECO:0000256" key="6">
    <source>
        <dbReference type="ARBA" id="ARBA00022918"/>
    </source>
</evidence>
<gene>
    <name evidence="11" type="ORF">LKD48_08550</name>
</gene>
<dbReference type="Proteomes" id="UP001198200">
    <property type="component" value="Unassembled WGS sequence"/>
</dbReference>
<evidence type="ECO:0000256" key="7">
    <source>
        <dbReference type="ARBA" id="ARBA00023118"/>
    </source>
</evidence>
<protein>
    <recommendedName>
        <fullName evidence="1">RNA-directed DNA polymerase</fullName>
        <ecNumber evidence="1">2.7.7.49</ecNumber>
    </recommendedName>
</protein>
<evidence type="ECO:0000256" key="5">
    <source>
        <dbReference type="ARBA" id="ARBA00022842"/>
    </source>
</evidence>
<comment type="similarity">
    <text evidence="8">Belongs to the bacterial reverse transcriptase family.</text>
</comment>
<comment type="catalytic activity">
    <reaction evidence="9">
        <text>DNA(n) + a 2'-deoxyribonucleoside 5'-triphosphate = DNA(n+1) + diphosphate</text>
        <dbReference type="Rhea" id="RHEA:22508"/>
        <dbReference type="Rhea" id="RHEA-COMP:17339"/>
        <dbReference type="Rhea" id="RHEA-COMP:17340"/>
        <dbReference type="ChEBI" id="CHEBI:33019"/>
        <dbReference type="ChEBI" id="CHEBI:61560"/>
        <dbReference type="ChEBI" id="CHEBI:173112"/>
        <dbReference type="EC" id="2.7.7.49"/>
    </reaction>
</comment>
<evidence type="ECO:0000256" key="9">
    <source>
        <dbReference type="ARBA" id="ARBA00048173"/>
    </source>
</evidence>
<dbReference type="GO" id="GO:0051607">
    <property type="term" value="P:defense response to virus"/>
    <property type="evidence" value="ECO:0007669"/>
    <property type="project" value="UniProtKB-KW"/>
</dbReference>
<evidence type="ECO:0000256" key="2">
    <source>
        <dbReference type="ARBA" id="ARBA00022679"/>
    </source>
</evidence>
<name>A0AAE3JBR6_9FIRM</name>
<sequence length="385" mass="45070">MNKYSNKIVIESLGLPMLTCFDDLVKEVSLSEKLVYWLTKRDAEGRYNPFFIKKKDGNKRKINSPSLALKIVQRWTLENILYKIKTSQYSYGFKRDIRKGSPLVYCAEKHKNNLYILKLDLKNFYPSIKRESVYYIFKNVGYNADISNLLTNICVVNDELPQGAVTSPYLANLVCRKLDFRIAGYCNKRNIVYTRYADDLTFSCDDRELLRKIYGMIKKIVEDEGFCLNQRKTVFMTPKNHKEVLGVTINDGLLKAPKEVKKDIRAMLHYEVATGDYAMNDEIRGYVAYVDSIEKNYKNKCISYLKRLSESTLCLFPDVVKAYNSNKIYKELPDMKEKQVADFCEEDEDEFANMIYQEHEQYLILKGILNKTNEEDITDLQNPFW</sequence>
<keyword evidence="2" id="KW-0808">Transferase</keyword>
<reference evidence="11 12" key="1">
    <citation type="submission" date="2021-10" db="EMBL/GenBank/DDBJ databases">
        <title>Anaerobic single-cell dispensing facilitates the cultivation of human gut bacteria.</title>
        <authorList>
            <person name="Afrizal A."/>
        </authorList>
    </citation>
    <scope>NUCLEOTIDE SEQUENCE [LARGE SCALE GENOMIC DNA]</scope>
    <source>
        <strain evidence="11 12">CLA-AA-H224</strain>
    </source>
</reference>
<evidence type="ECO:0000256" key="3">
    <source>
        <dbReference type="ARBA" id="ARBA00022695"/>
    </source>
</evidence>
<dbReference type="PANTHER" id="PTHR34047:SF7">
    <property type="entry name" value="RNA-DIRECTED DNA POLYMERASE"/>
    <property type="match status" value="1"/>
</dbReference>
<feature type="domain" description="Reverse transcriptase" evidence="10">
    <location>
        <begin position="33"/>
        <end position="249"/>
    </location>
</feature>
<accession>A0AAE3JBR6</accession>
<dbReference type="RefSeq" id="WP_308731767.1">
    <property type="nucleotide sequence ID" value="NZ_JAJEQN010000018.1"/>
</dbReference>
<dbReference type="Pfam" id="PF00078">
    <property type="entry name" value="RVT_1"/>
    <property type="match status" value="1"/>
</dbReference>
<dbReference type="CDD" id="cd03487">
    <property type="entry name" value="RT_Bac_retron_II"/>
    <property type="match status" value="1"/>
</dbReference>
<dbReference type="AlphaFoldDB" id="A0AAE3JBR6"/>
<dbReference type="PANTHER" id="PTHR34047">
    <property type="entry name" value="NUCLEAR INTRON MATURASE 1, MITOCHONDRIAL-RELATED"/>
    <property type="match status" value="1"/>
</dbReference>
<dbReference type="NCBIfam" id="NF038233">
    <property type="entry name" value="retron_St85_RT"/>
    <property type="match status" value="1"/>
</dbReference>
<proteinExistence type="inferred from homology"/>
<comment type="caution">
    <text evidence="11">The sequence shown here is derived from an EMBL/GenBank/DDBJ whole genome shotgun (WGS) entry which is preliminary data.</text>
</comment>
<dbReference type="InterPro" id="IPR000477">
    <property type="entry name" value="RT_dom"/>
</dbReference>
<keyword evidence="4" id="KW-0479">Metal-binding</keyword>
<evidence type="ECO:0000256" key="1">
    <source>
        <dbReference type="ARBA" id="ARBA00012493"/>
    </source>
</evidence>
<evidence type="ECO:0000256" key="4">
    <source>
        <dbReference type="ARBA" id="ARBA00022723"/>
    </source>
</evidence>
<dbReference type="GO" id="GO:0003723">
    <property type="term" value="F:RNA binding"/>
    <property type="evidence" value="ECO:0007669"/>
    <property type="project" value="InterPro"/>
</dbReference>
<organism evidence="11 12">
    <name type="scientific">Anthropogastromicrobium aceti</name>
    <dbReference type="NCBI Taxonomy" id="2981768"/>
    <lineage>
        <taxon>Bacteria</taxon>
        <taxon>Bacillati</taxon>
        <taxon>Bacillota</taxon>
        <taxon>Clostridia</taxon>
        <taxon>Lachnospirales</taxon>
        <taxon>Lachnospiraceae</taxon>
        <taxon>Anthropogastromicrobium</taxon>
    </lineage>
</organism>
<dbReference type="SUPFAM" id="SSF56672">
    <property type="entry name" value="DNA/RNA polymerases"/>
    <property type="match status" value="1"/>
</dbReference>
<dbReference type="InterPro" id="IPR000123">
    <property type="entry name" value="Reverse_transcriptase_msDNA"/>
</dbReference>
<dbReference type="InterPro" id="IPR051083">
    <property type="entry name" value="GrpII_Intron_Splice-Mob/Def"/>
</dbReference>
<dbReference type="PROSITE" id="PS50878">
    <property type="entry name" value="RT_POL"/>
    <property type="match status" value="1"/>
</dbReference>
<dbReference type="PRINTS" id="PR00866">
    <property type="entry name" value="RNADNAPOLMS"/>
</dbReference>
<evidence type="ECO:0000256" key="8">
    <source>
        <dbReference type="ARBA" id="ARBA00034120"/>
    </source>
</evidence>
<dbReference type="EC" id="2.7.7.49" evidence="1"/>
<keyword evidence="3" id="KW-0548">Nucleotidyltransferase</keyword>
<evidence type="ECO:0000313" key="11">
    <source>
        <dbReference type="EMBL" id="MCC2221680.1"/>
    </source>
</evidence>
<dbReference type="GO" id="GO:0003964">
    <property type="term" value="F:RNA-directed DNA polymerase activity"/>
    <property type="evidence" value="ECO:0007669"/>
    <property type="project" value="UniProtKB-KW"/>
</dbReference>
<dbReference type="GO" id="GO:0046872">
    <property type="term" value="F:metal ion binding"/>
    <property type="evidence" value="ECO:0007669"/>
    <property type="project" value="UniProtKB-KW"/>
</dbReference>
<evidence type="ECO:0000313" key="12">
    <source>
        <dbReference type="Proteomes" id="UP001198200"/>
    </source>
</evidence>
<keyword evidence="7" id="KW-0051">Antiviral defense</keyword>
<evidence type="ECO:0000259" key="10">
    <source>
        <dbReference type="PROSITE" id="PS50878"/>
    </source>
</evidence>
<keyword evidence="5" id="KW-0460">Magnesium</keyword>
<dbReference type="EMBL" id="JAJEQN010000018">
    <property type="protein sequence ID" value="MCC2221680.1"/>
    <property type="molecule type" value="Genomic_DNA"/>
</dbReference>
<keyword evidence="6 11" id="KW-0695">RNA-directed DNA polymerase</keyword>